<gene>
    <name evidence="7" type="ORF">G7043_27780</name>
</gene>
<feature type="transmembrane region" description="Helical" evidence="6">
    <location>
        <begin position="88"/>
        <end position="110"/>
    </location>
</feature>
<proteinExistence type="predicted"/>
<evidence type="ECO:0000256" key="3">
    <source>
        <dbReference type="ARBA" id="ARBA00022692"/>
    </source>
</evidence>
<keyword evidence="5 6" id="KW-0472">Membrane</keyword>
<keyword evidence="2" id="KW-1003">Cell membrane</keyword>
<dbReference type="GO" id="GO:0022857">
    <property type="term" value="F:transmembrane transporter activity"/>
    <property type="evidence" value="ECO:0007669"/>
    <property type="project" value="InterPro"/>
</dbReference>
<evidence type="ECO:0000256" key="6">
    <source>
        <dbReference type="SAM" id="Phobius"/>
    </source>
</evidence>
<accession>A0A7C9RVC3</accession>
<dbReference type="Proteomes" id="UP000481360">
    <property type="component" value="Unassembled WGS sequence"/>
</dbReference>
<feature type="transmembrane region" description="Helical" evidence="6">
    <location>
        <begin position="342"/>
        <end position="360"/>
    </location>
</feature>
<reference evidence="7 8" key="1">
    <citation type="submission" date="2020-03" db="EMBL/GenBank/DDBJ databases">
        <title>Isolation and identification of active actinomycetes.</title>
        <authorList>
            <person name="Sun X."/>
        </authorList>
    </citation>
    <scope>NUCLEOTIDE SEQUENCE [LARGE SCALE GENOMIC DNA]</scope>
    <source>
        <strain evidence="7 8">NEAU-D13</strain>
    </source>
</reference>
<dbReference type="Pfam" id="PF13520">
    <property type="entry name" value="AA_permease_2"/>
    <property type="match status" value="1"/>
</dbReference>
<protein>
    <submittedName>
        <fullName evidence="7">Amino acid permease</fullName>
    </submittedName>
</protein>
<comment type="subcellular location">
    <subcellularLocation>
        <location evidence="1">Cell membrane</location>
        <topology evidence="1">Multi-pass membrane protein</topology>
    </subcellularLocation>
</comment>
<keyword evidence="8" id="KW-1185">Reference proteome</keyword>
<dbReference type="EMBL" id="JAAMPJ010000008">
    <property type="protein sequence ID" value="NGY62723.1"/>
    <property type="molecule type" value="Genomic_DNA"/>
</dbReference>
<feature type="transmembrane region" description="Helical" evidence="6">
    <location>
        <begin position="173"/>
        <end position="192"/>
    </location>
</feature>
<feature type="transmembrane region" description="Helical" evidence="6">
    <location>
        <begin position="143"/>
        <end position="161"/>
    </location>
</feature>
<keyword evidence="3 6" id="KW-0812">Transmembrane</keyword>
<dbReference type="InterPro" id="IPR050367">
    <property type="entry name" value="APC_superfamily"/>
</dbReference>
<name>A0A7C9RVC3_9PSEU</name>
<feature type="transmembrane region" description="Helical" evidence="6">
    <location>
        <begin position="116"/>
        <end position="136"/>
    </location>
</feature>
<dbReference type="AlphaFoldDB" id="A0A7C9RVC3"/>
<evidence type="ECO:0000256" key="4">
    <source>
        <dbReference type="ARBA" id="ARBA00022989"/>
    </source>
</evidence>
<feature type="transmembrane region" description="Helical" evidence="6">
    <location>
        <begin position="317"/>
        <end position="335"/>
    </location>
</feature>
<evidence type="ECO:0000256" key="5">
    <source>
        <dbReference type="ARBA" id="ARBA00023136"/>
    </source>
</evidence>
<evidence type="ECO:0000256" key="2">
    <source>
        <dbReference type="ARBA" id="ARBA00022475"/>
    </source>
</evidence>
<evidence type="ECO:0000256" key="1">
    <source>
        <dbReference type="ARBA" id="ARBA00004651"/>
    </source>
</evidence>
<dbReference type="PIRSF" id="PIRSF006060">
    <property type="entry name" value="AA_transporter"/>
    <property type="match status" value="1"/>
</dbReference>
<dbReference type="Gene3D" id="1.20.1740.10">
    <property type="entry name" value="Amino acid/polyamine transporter I"/>
    <property type="match status" value="1"/>
</dbReference>
<sequence>MSHNDRVQLTRSLNLSDAVFVGLGSMIGAGVFAVFAPAAAAAGSALLVSLLIAGVIACCNALSSAWLAAKYPQSGGTYVYGRERLGRIWGDLAGWAFVLGKTASCAAMALTVGTYVGAPKLVGVAAIVALTVLNLTGVQKSALVTRIIVIAVLLVLAATAVTAQEATQPAEFLGSGILPAAALLFFAFAGYARIATLGEEVKDPQRTIPRAVVIALAITLVVYAAVALTALSALGADLATKTLADVSPALAPVIRVAACLAALGSLLSLQLGVSRTALAMARDRRLPGFLADLRLAEIATGLVAIGLVLAVDVTRAIVFSSFCVLLYYAIANASAWTLGKRVVPAIGLVGCLTLAGAVLWQL</sequence>
<feature type="transmembrane region" description="Helical" evidence="6">
    <location>
        <begin position="20"/>
        <end position="40"/>
    </location>
</feature>
<dbReference type="GO" id="GO:0005886">
    <property type="term" value="C:plasma membrane"/>
    <property type="evidence" value="ECO:0007669"/>
    <property type="project" value="UniProtKB-SubCell"/>
</dbReference>
<keyword evidence="4 6" id="KW-1133">Transmembrane helix</keyword>
<dbReference type="PANTHER" id="PTHR42770">
    <property type="entry name" value="AMINO ACID TRANSPORTER-RELATED"/>
    <property type="match status" value="1"/>
</dbReference>
<dbReference type="InterPro" id="IPR002293">
    <property type="entry name" value="AA/rel_permease1"/>
</dbReference>
<feature type="transmembrane region" description="Helical" evidence="6">
    <location>
        <begin position="293"/>
        <end position="311"/>
    </location>
</feature>
<evidence type="ECO:0000313" key="8">
    <source>
        <dbReference type="Proteomes" id="UP000481360"/>
    </source>
</evidence>
<evidence type="ECO:0000313" key="7">
    <source>
        <dbReference type="EMBL" id="NGY62723.1"/>
    </source>
</evidence>
<feature type="transmembrane region" description="Helical" evidence="6">
    <location>
        <begin position="46"/>
        <end position="67"/>
    </location>
</feature>
<feature type="transmembrane region" description="Helical" evidence="6">
    <location>
        <begin position="253"/>
        <end position="273"/>
    </location>
</feature>
<organism evidence="7 8">
    <name type="scientific">Lentzea alba</name>
    <dbReference type="NCBI Taxonomy" id="2714351"/>
    <lineage>
        <taxon>Bacteria</taxon>
        <taxon>Bacillati</taxon>
        <taxon>Actinomycetota</taxon>
        <taxon>Actinomycetes</taxon>
        <taxon>Pseudonocardiales</taxon>
        <taxon>Pseudonocardiaceae</taxon>
        <taxon>Lentzea</taxon>
    </lineage>
</organism>
<feature type="transmembrane region" description="Helical" evidence="6">
    <location>
        <begin position="212"/>
        <end position="233"/>
    </location>
</feature>
<dbReference type="PANTHER" id="PTHR42770:SF7">
    <property type="entry name" value="MEMBRANE PROTEIN"/>
    <property type="match status" value="1"/>
</dbReference>
<comment type="caution">
    <text evidence="7">The sequence shown here is derived from an EMBL/GenBank/DDBJ whole genome shotgun (WGS) entry which is preliminary data.</text>
</comment>